<keyword evidence="2" id="KW-1003">Cell membrane</keyword>
<dbReference type="InterPro" id="IPR036259">
    <property type="entry name" value="MFS_trans_sf"/>
</dbReference>
<feature type="transmembrane region" description="Helical" evidence="6">
    <location>
        <begin position="327"/>
        <end position="351"/>
    </location>
</feature>
<proteinExistence type="predicted"/>
<name>A0A251ZVN6_9PROT</name>
<feature type="transmembrane region" description="Helical" evidence="6">
    <location>
        <begin position="303"/>
        <end position="321"/>
    </location>
</feature>
<dbReference type="PANTHER" id="PTHR43124">
    <property type="entry name" value="PURINE EFFLUX PUMP PBUE"/>
    <property type="match status" value="1"/>
</dbReference>
<feature type="transmembrane region" description="Helical" evidence="6">
    <location>
        <begin position="7"/>
        <end position="28"/>
    </location>
</feature>
<gene>
    <name evidence="8" type="ORF">HK18_07405</name>
</gene>
<keyword evidence="5 6" id="KW-0472">Membrane</keyword>
<protein>
    <submittedName>
        <fullName evidence="8">Cytochrome C biogenesis protein CcdA</fullName>
    </submittedName>
</protein>
<feature type="transmembrane region" description="Helical" evidence="6">
    <location>
        <begin position="272"/>
        <end position="291"/>
    </location>
</feature>
<evidence type="ECO:0000256" key="3">
    <source>
        <dbReference type="ARBA" id="ARBA00022692"/>
    </source>
</evidence>
<dbReference type="InterPro" id="IPR004748">
    <property type="entry name" value="Polyol_permease-like"/>
</dbReference>
<sequence length="425" mass="47384">MSSKKLLFGFMPVPLIWGYIAIAIFMAGDGFEVAFLSKYITNLGFSPEQASNVFTVYGLTAALAAWGSGVIAEIMKPQRSMLLGLMIWIVMHILFMTLGLGLGNYWFMLLFYGIRGFGYPLFIYSFIVLIIHNVPENKISTTMGWFWAAYSVGLGTIGGWLPSETNVLIGMDGTLWLSLAWVAFGGFLGLFALRHVKIDEAKARLPFKEKLAELSLTVTMLYKNKYIFMTGLIRVINTVPLFGVAIFMPLYLEGDPNHNLPGFGFSNAEWQQIWAVFLTITIFTNVFWGIMGDYIGWLRQVRWVGCFCGIISCLSFYYIPLYFGHNYWMAMVPALLLGITVAAFVPLTAVCTTLEPNHQGAAISIYNLAASLSQCVAAAVISIVIRPLGIEGIVWVYSGLYVFAGILTYFIKVNQPKMQRKLKTA</sequence>
<feature type="transmembrane region" description="Helical" evidence="6">
    <location>
        <begin position="363"/>
        <end position="386"/>
    </location>
</feature>
<keyword evidence="3 6" id="KW-0812">Transmembrane</keyword>
<evidence type="ECO:0000256" key="5">
    <source>
        <dbReference type="ARBA" id="ARBA00023136"/>
    </source>
</evidence>
<dbReference type="PANTHER" id="PTHR43124:SF3">
    <property type="entry name" value="CHLORAMPHENICOL EFFLUX PUMP RV0191"/>
    <property type="match status" value="1"/>
</dbReference>
<evidence type="ECO:0000313" key="9">
    <source>
        <dbReference type="Proteomes" id="UP000194946"/>
    </source>
</evidence>
<keyword evidence="4 6" id="KW-1133">Transmembrane helix</keyword>
<feature type="domain" description="Major facilitator superfamily (MFS) profile" evidence="7">
    <location>
        <begin position="6"/>
        <end position="416"/>
    </location>
</feature>
<keyword evidence="9" id="KW-1185">Reference proteome</keyword>
<evidence type="ECO:0000256" key="1">
    <source>
        <dbReference type="ARBA" id="ARBA00004651"/>
    </source>
</evidence>
<dbReference type="Pfam" id="PF07690">
    <property type="entry name" value="MFS_1"/>
    <property type="match status" value="1"/>
</dbReference>
<dbReference type="CDD" id="cd17337">
    <property type="entry name" value="MFS_CsbX"/>
    <property type="match status" value="1"/>
</dbReference>
<feature type="transmembrane region" description="Helical" evidence="6">
    <location>
        <begin position="173"/>
        <end position="193"/>
    </location>
</feature>
<dbReference type="PROSITE" id="PS50850">
    <property type="entry name" value="MFS"/>
    <property type="match status" value="1"/>
</dbReference>
<dbReference type="GO" id="GO:0022857">
    <property type="term" value="F:transmembrane transporter activity"/>
    <property type="evidence" value="ECO:0007669"/>
    <property type="project" value="InterPro"/>
</dbReference>
<dbReference type="InterPro" id="IPR020846">
    <property type="entry name" value="MFS_dom"/>
</dbReference>
<dbReference type="RefSeq" id="WP_008854567.1">
    <property type="nucleotide sequence ID" value="NZ_JOPB01000005.1"/>
</dbReference>
<dbReference type="SUPFAM" id="SSF103473">
    <property type="entry name" value="MFS general substrate transporter"/>
    <property type="match status" value="1"/>
</dbReference>
<dbReference type="InterPro" id="IPR050189">
    <property type="entry name" value="MFS_Efflux_Transporters"/>
</dbReference>
<dbReference type="Proteomes" id="UP000194946">
    <property type="component" value="Unassembled WGS sequence"/>
</dbReference>
<comment type="caution">
    <text evidence="8">The sequence shown here is derived from an EMBL/GenBank/DDBJ whole genome shotgun (WGS) entry which is preliminary data.</text>
</comment>
<evidence type="ECO:0000313" key="8">
    <source>
        <dbReference type="EMBL" id="OUI78703.1"/>
    </source>
</evidence>
<reference evidence="9" key="1">
    <citation type="submission" date="2014-06" db="EMBL/GenBank/DDBJ databases">
        <authorList>
            <person name="Winans N.J."/>
            <person name="Newell P.D."/>
            <person name="Douglas A.E."/>
        </authorList>
    </citation>
    <scope>NUCLEOTIDE SEQUENCE [LARGE SCALE GENOMIC DNA]</scope>
    <source>
        <strain evidence="9">DmL_052</strain>
    </source>
</reference>
<dbReference type="EMBL" id="JOPB01000005">
    <property type="protein sequence ID" value="OUI78703.1"/>
    <property type="molecule type" value="Genomic_DNA"/>
</dbReference>
<feature type="transmembrane region" description="Helical" evidence="6">
    <location>
        <begin position="54"/>
        <end position="75"/>
    </location>
</feature>
<feature type="transmembrane region" description="Helical" evidence="6">
    <location>
        <begin position="82"/>
        <end position="103"/>
    </location>
</feature>
<feature type="transmembrane region" description="Helical" evidence="6">
    <location>
        <begin position="392"/>
        <end position="411"/>
    </location>
</feature>
<evidence type="ECO:0000256" key="4">
    <source>
        <dbReference type="ARBA" id="ARBA00022989"/>
    </source>
</evidence>
<dbReference type="Gene3D" id="1.20.1250.20">
    <property type="entry name" value="MFS general substrate transporter like domains"/>
    <property type="match status" value="2"/>
</dbReference>
<evidence type="ECO:0000256" key="2">
    <source>
        <dbReference type="ARBA" id="ARBA00022475"/>
    </source>
</evidence>
<evidence type="ECO:0000256" key="6">
    <source>
        <dbReference type="SAM" id="Phobius"/>
    </source>
</evidence>
<dbReference type="NCBIfam" id="TIGR00897">
    <property type="entry name" value="2A0118"/>
    <property type="match status" value="1"/>
</dbReference>
<feature type="transmembrane region" description="Helical" evidence="6">
    <location>
        <begin position="109"/>
        <end position="131"/>
    </location>
</feature>
<accession>A0A251ZVN6</accession>
<organism evidence="8 9">
    <name type="scientific">Commensalibacter intestini</name>
    <dbReference type="NCBI Taxonomy" id="479936"/>
    <lineage>
        <taxon>Bacteria</taxon>
        <taxon>Pseudomonadati</taxon>
        <taxon>Pseudomonadota</taxon>
        <taxon>Alphaproteobacteria</taxon>
        <taxon>Acetobacterales</taxon>
        <taxon>Acetobacteraceae</taxon>
    </lineage>
</organism>
<dbReference type="GO" id="GO:0005886">
    <property type="term" value="C:plasma membrane"/>
    <property type="evidence" value="ECO:0007669"/>
    <property type="project" value="UniProtKB-SubCell"/>
</dbReference>
<dbReference type="AlphaFoldDB" id="A0A251ZVN6"/>
<feature type="transmembrane region" description="Helical" evidence="6">
    <location>
        <begin position="143"/>
        <end position="161"/>
    </location>
</feature>
<dbReference type="InterPro" id="IPR011701">
    <property type="entry name" value="MFS"/>
</dbReference>
<evidence type="ECO:0000259" key="7">
    <source>
        <dbReference type="PROSITE" id="PS50850"/>
    </source>
</evidence>
<comment type="subcellular location">
    <subcellularLocation>
        <location evidence="1">Cell membrane</location>
        <topology evidence="1">Multi-pass membrane protein</topology>
    </subcellularLocation>
</comment>
<feature type="transmembrane region" description="Helical" evidence="6">
    <location>
        <begin position="226"/>
        <end position="252"/>
    </location>
</feature>